<dbReference type="PANTHER" id="PTHR35546">
    <property type="entry name" value="F-BOX PROTEIN INTERACTION DOMAIN PROTEIN-RELATED"/>
    <property type="match status" value="1"/>
</dbReference>
<evidence type="ECO:0000313" key="4">
    <source>
        <dbReference type="Proteomes" id="UP000596660"/>
    </source>
</evidence>
<accession>A0A803N589</accession>
<sequence length="418" mass="47639">MVCAVLVDVSAAGWVLGLVAAGFLGYCSCGFAVDMDLCLLNTDISYNILSRLPADILVQLKMVSKGWQHFIADPDFMRLQMKMAEPILISGYFFQEKYLYCDIDVEKLSYIPIKAKETKIYQNILEFLPEKVTILGSSNGLVCCRSCIPSPDPLIYICNPVSKKWMTVKWDRINRKDYIAFSFEPSSTSSMNENTDYNLVRVFEVDVHTPGKEEFYFTFETYNWERRVWVKSKEICHCEDSLCITKYVLVKGILYWLTDGHILLMFDIANELSLLITLPIPFTEGKLPEICLGESDGELHCVVVSPEGLMIWALEDCFSSNWDLRSFISFEVMEEENPQYLCNLAERVSTSVGEKVPWMQLLAFKDGKLFLRVSNSAYSFDIQTRRICFLCDMLDLGHEFVGATVVPYSVTMASVADS</sequence>
<evidence type="ECO:0000313" key="3">
    <source>
        <dbReference type="EnsemblPlants" id="AUR62040762-RA:cds"/>
    </source>
</evidence>
<dbReference type="InterPro" id="IPR001810">
    <property type="entry name" value="F-box_dom"/>
</dbReference>
<dbReference type="Gramene" id="AUR62040762-RA">
    <property type="protein sequence ID" value="AUR62040762-RA:cds"/>
    <property type="gene ID" value="AUR62040762"/>
</dbReference>
<dbReference type="AlphaFoldDB" id="A0A803N589"/>
<proteinExistence type="predicted"/>
<name>A0A803N589_CHEQI</name>
<dbReference type="InterPro" id="IPR036047">
    <property type="entry name" value="F-box-like_dom_sf"/>
</dbReference>
<evidence type="ECO:0008006" key="5">
    <source>
        <dbReference type="Google" id="ProtNLM"/>
    </source>
</evidence>
<evidence type="ECO:0000259" key="2">
    <source>
        <dbReference type="Pfam" id="PF24750"/>
    </source>
</evidence>
<evidence type="ECO:0000259" key="1">
    <source>
        <dbReference type="Pfam" id="PF00646"/>
    </source>
</evidence>
<dbReference type="InterPro" id="IPR055290">
    <property type="entry name" value="At3g26010-like"/>
</dbReference>
<organism evidence="3 4">
    <name type="scientific">Chenopodium quinoa</name>
    <name type="common">Quinoa</name>
    <dbReference type="NCBI Taxonomy" id="63459"/>
    <lineage>
        <taxon>Eukaryota</taxon>
        <taxon>Viridiplantae</taxon>
        <taxon>Streptophyta</taxon>
        <taxon>Embryophyta</taxon>
        <taxon>Tracheophyta</taxon>
        <taxon>Spermatophyta</taxon>
        <taxon>Magnoliopsida</taxon>
        <taxon>eudicotyledons</taxon>
        <taxon>Gunneridae</taxon>
        <taxon>Pentapetalae</taxon>
        <taxon>Caryophyllales</taxon>
        <taxon>Chenopodiaceae</taxon>
        <taxon>Chenopodioideae</taxon>
        <taxon>Atripliceae</taxon>
        <taxon>Chenopodium</taxon>
    </lineage>
</organism>
<dbReference type="PANTHER" id="PTHR35546:SF21">
    <property type="entry name" value="F-BOX DOMAIN-CONTAINING PROTEIN"/>
    <property type="match status" value="1"/>
</dbReference>
<dbReference type="OMA" id="RLSTRYW"/>
<feature type="domain" description="F-box" evidence="1">
    <location>
        <begin position="38"/>
        <end position="77"/>
    </location>
</feature>
<dbReference type="EnsemblPlants" id="AUR62040762-RA">
    <property type="protein sequence ID" value="AUR62040762-RA:cds"/>
    <property type="gene ID" value="AUR62040762"/>
</dbReference>
<reference evidence="3" key="1">
    <citation type="journal article" date="2017" name="Nature">
        <title>The genome of Chenopodium quinoa.</title>
        <authorList>
            <person name="Jarvis D.E."/>
            <person name="Ho Y.S."/>
            <person name="Lightfoot D.J."/>
            <person name="Schmoeckel S.M."/>
            <person name="Li B."/>
            <person name="Borm T.J.A."/>
            <person name="Ohyanagi H."/>
            <person name="Mineta K."/>
            <person name="Michell C.T."/>
            <person name="Saber N."/>
            <person name="Kharbatia N.M."/>
            <person name="Rupper R.R."/>
            <person name="Sharp A.R."/>
            <person name="Dally N."/>
            <person name="Boughton B.A."/>
            <person name="Woo Y.H."/>
            <person name="Gao G."/>
            <person name="Schijlen E.G.W.M."/>
            <person name="Guo X."/>
            <person name="Momin A.A."/>
            <person name="Negrao S."/>
            <person name="Al-Babili S."/>
            <person name="Gehring C."/>
            <person name="Roessner U."/>
            <person name="Jung C."/>
            <person name="Murphy K."/>
            <person name="Arold S.T."/>
            <person name="Gojobori T."/>
            <person name="van der Linden C.G."/>
            <person name="van Loo E.N."/>
            <person name="Jellen E.N."/>
            <person name="Maughan P.J."/>
            <person name="Tester M."/>
        </authorList>
    </citation>
    <scope>NUCLEOTIDE SEQUENCE [LARGE SCALE GENOMIC DNA]</scope>
    <source>
        <strain evidence="3">cv. PI 614886</strain>
    </source>
</reference>
<keyword evidence="4" id="KW-1185">Reference proteome</keyword>
<feature type="domain" description="F-box protein At3g26010-like beta-propeller" evidence="2">
    <location>
        <begin position="131"/>
        <end position="335"/>
    </location>
</feature>
<reference evidence="3" key="2">
    <citation type="submission" date="2021-03" db="UniProtKB">
        <authorList>
            <consortium name="EnsemblPlants"/>
        </authorList>
    </citation>
    <scope>IDENTIFICATION</scope>
</reference>
<dbReference type="Pfam" id="PF24750">
    <property type="entry name" value="b-prop_At3g26010-like"/>
    <property type="match status" value="1"/>
</dbReference>
<protein>
    <recommendedName>
        <fullName evidence="5">F-box domain-containing protein</fullName>
    </recommendedName>
</protein>
<dbReference type="Pfam" id="PF00646">
    <property type="entry name" value="F-box"/>
    <property type="match status" value="1"/>
</dbReference>
<dbReference type="SUPFAM" id="SSF81383">
    <property type="entry name" value="F-box domain"/>
    <property type="match status" value="1"/>
</dbReference>
<dbReference type="Proteomes" id="UP000596660">
    <property type="component" value="Unplaced"/>
</dbReference>
<dbReference type="InterPro" id="IPR056592">
    <property type="entry name" value="Beta-prop_At3g26010-like"/>
</dbReference>